<organism evidence="1 2">
    <name type="scientific">Nisaea acidiphila</name>
    <dbReference type="NCBI Taxonomy" id="1862145"/>
    <lineage>
        <taxon>Bacteria</taxon>
        <taxon>Pseudomonadati</taxon>
        <taxon>Pseudomonadota</taxon>
        <taxon>Alphaproteobacteria</taxon>
        <taxon>Rhodospirillales</taxon>
        <taxon>Thalassobaculaceae</taxon>
        <taxon>Nisaea</taxon>
    </lineage>
</organism>
<dbReference type="RefSeq" id="WP_257770616.1">
    <property type="nucleotide sequence ID" value="NZ_CP102480.1"/>
</dbReference>
<evidence type="ECO:0000313" key="2">
    <source>
        <dbReference type="Proteomes" id="UP001060336"/>
    </source>
</evidence>
<protein>
    <submittedName>
        <fullName evidence="1">Uncharacterized protein</fullName>
    </submittedName>
</protein>
<keyword evidence="2" id="KW-1185">Reference proteome</keyword>
<dbReference type="KEGG" id="naci:NUH88_05995"/>
<gene>
    <name evidence="1" type="ORF">NUH88_05995</name>
</gene>
<dbReference type="AlphaFoldDB" id="A0A9J7AXS7"/>
<accession>A0A9J7AXS7</accession>
<reference evidence="1" key="1">
    <citation type="submission" date="2022-08" db="EMBL/GenBank/DDBJ databases">
        <title>Nisaea acidiphila sp. nov., isolated from a marine algal debris and emended description of the genus Nisaea Urios et al. 2008.</title>
        <authorList>
            <person name="Kwon K."/>
        </authorList>
    </citation>
    <scope>NUCLEOTIDE SEQUENCE</scope>
    <source>
        <strain evidence="1">MEBiC11861</strain>
    </source>
</reference>
<dbReference type="EMBL" id="CP102480">
    <property type="protein sequence ID" value="UUX51241.1"/>
    <property type="molecule type" value="Genomic_DNA"/>
</dbReference>
<proteinExistence type="predicted"/>
<dbReference type="Proteomes" id="UP001060336">
    <property type="component" value="Chromosome"/>
</dbReference>
<name>A0A9J7AXS7_9PROT</name>
<sequence length="266" mass="28179">MVLGLAWSALASAGETGHWVYLANARLNTGAVPELHFAPWPVDRTAAVYVRTGAGRVVALDLKDGPVLRVRSGPERRFWVGGSSGYFAVPRSGKSVDREALIVLVVAGAVPDLGGLAPIARALVPDNAPQVDLFFRRLAKASWIADVETHIVPYEISAERNTSETVRIWEEGRKVLVSFSGFPLDRVLSVADILSVETGGVPAPVFPVRLEGAGRVEMRVGTVLGADHIASLLEAIVADLDAVSSPVAITSAPGKVSVTAEYRSPD</sequence>
<evidence type="ECO:0000313" key="1">
    <source>
        <dbReference type="EMBL" id="UUX51241.1"/>
    </source>
</evidence>